<proteinExistence type="predicted"/>
<evidence type="ECO:0000313" key="2">
    <source>
        <dbReference type="EMBL" id="CCC90240.1"/>
    </source>
</evidence>
<dbReference type="EMBL" id="HE575317">
    <property type="protein sequence ID" value="CCC90240.1"/>
    <property type="molecule type" value="Genomic_DNA"/>
</dbReference>
<accession>G0ULI5</accession>
<keyword evidence="1" id="KW-1133">Transmembrane helix</keyword>
<dbReference type="AlphaFoldDB" id="G0ULI5"/>
<protein>
    <submittedName>
        <fullName evidence="2">Uncharacterized protein</fullName>
    </submittedName>
</protein>
<name>G0ULI5_TRYCI</name>
<gene>
    <name evidence="2" type="ORF">TCIL3000_4_3410</name>
</gene>
<keyword evidence="1" id="KW-0472">Membrane</keyword>
<sequence length="117" mass="13296">MPSFSPLSNGSNFPSGASCAQITMHAIIFSAGTQAIFVYPYYFPYFLFSQRRSTWRHTFFPSLQTPPVLPHTNGARDPKQHGWVILFSCATLPHVPTLLPRCWRCRRPRATFLPAQP</sequence>
<evidence type="ECO:0000256" key="1">
    <source>
        <dbReference type="SAM" id="Phobius"/>
    </source>
</evidence>
<organism evidence="2">
    <name type="scientific">Trypanosoma congolense (strain IL3000)</name>
    <dbReference type="NCBI Taxonomy" id="1068625"/>
    <lineage>
        <taxon>Eukaryota</taxon>
        <taxon>Discoba</taxon>
        <taxon>Euglenozoa</taxon>
        <taxon>Kinetoplastea</taxon>
        <taxon>Metakinetoplastina</taxon>
        <taxon>Trypanosomatida</taxon>
        <taxon>Trypanosomatidae</taxon>
        <taxon>Trypanosoma</taxon>
        <taxon>Nannomonas</taxon>
    </lineage>
</organism>
<keyword evidence="1" id="KW-0812">Transmembrane</keyword>
<reference evidence="2" key="1">
    <citation type="journal article" date="2012" name="Proc. Natl. Acad. Sci. U.S.A.">
        <title>Antigenic diversity is generated by distinct evolutionary mechanisms in African trypanosome species.</title>
        <authorList>
            <person name="Jackson A.P."/>
            <person name="Berry A."/>
            <person name="Aslett M."/>
            <person name="Allison H.C."/>
            <person name="Burton P."/>
            <person name="Vavrova-Anderson J."/>
            <person name="Brown R."/>
            <person name="Browne H."/>
            <person name="Corton N."/>
            <person name="Hauser H."/>
            <person name="Gamble J."/>
            <person name="Gilderthorp R."/>
            <person name="Marcello L."/>
            <person name="McQuillan J."/>
            <person name="Otto T.D."/>
            <person name="Quail M.A."/>
            <person name="Sanders M.J."/>
            <person name="van Tonder A."/>
            <person name="Ginger M.L."/>
            <person name="Field M.C."/>
            <person name="Barry J.D."/>
            <person name="Hertz-Fowler C."/>
            <person name="Berriman M."/>
        </authorList>
    </citation>
    <scope>NUCLEOTIDE SEQUENCE</scope>
    <source>
        <strain evidence="2">IL3000</strain>
    </source>
</reference>
<feature type="transmembrane region" description="Helical" evidence="1">
    <location>
        <begin position="20"/>
        <end position="42"/>
    </location>
</feature>